<dbReference type="Proteomes" id="UP000620559">
    <property type="component" value="Unassembled WGS sequence"/>
</dbReference>
<comment type="caution">
    <text evidence="1">The sequence shown here is derived from an EMBL/GenBank/DDBJ whole genome shotgun (WGS) entry which is preliminary data.</text>
</comment>
<gene>
    <name evidence="1" type="ORF">IQ247_09735</name>
</gene>
<accession>A0A8J7K0W8</accession>
<dbReference type="RefSeq" id="WP_193919398.1">
    <property type="nucleotide sequence ID" value="NZ_JADEWL010000022.1"/>
</dbReference>
<dbReference type="EMBL" id="JADEWL010000022">
    <property type="protein sequence ID" value="MBE9212962.1"/>
    <property type="molecule type" value="Genomic_DNA"/>
</dbReference>
<evidence type="ECO:0000313" key="2">
    <source>
        <dbReference type="Proteomes" id="UP000620559"/>
    </source>
</evidence>
<sequence length="112" mass="12834">MNNNLTDRKVFSQSQKSSFDIRNLSSQQVQSIYIYSRLTDKDYEEAVTKRGLCPEWVLVNCRSMETSEASERLRIDAKYGGIWLEGVNGFGQFRPRKAFKTSEANKKALKGS</sequence>
<protein>
    <submittedName>
        <fullName evidence="1">Uncharacterized protein</fullName>
    </submittedName>
</protein>
<reference evidence="1" key="1">
    <citation type="submission" date="2020-10" db="EMBL/GenBank/DDBJ databases">
        <authorList>
            <person name="Castelo-Branco R."/>
            <person name="Eusebio N."/>
            <person name="Adriana R."/>
            <person name="Vieira A."/>
            <person name="Brugerolle De Fraissinette N."/>
            <person name="Rezende De Castro R."/>
            <person name="Schneider M.P."/>
            <person name="Vasconcelos V."/>
            <person name="Leao P.N."/>
        </authorList>
    </citation>
    <scope>NUCLEOTIDE SEQUENCE</scope>
    <source>
        <strain evidence="1">LEGE 06105</strain>
    </source>
</reference>
<dbReference type="AlphaFoldDB" id="A0A8J7K0W8"/>
<keyword evidence="2" id="KW-1185">Reference proteome</keyword>
<name>A0A8J7K0W8_9CYAN</name>
<evidence type="ECO:0000313" key="1">
    <source>
        <dbReference type="EMBL" id="MBE9212962.1"/>
    </source>
</evidence>
<proteinExistence type="predicted"/>
<organism evidence="1 2">
    <name type="scientific">Plectonema cf. radiosum LEGE 06105</name>
    <dbReference type="NCBI Taxonomy" id="945769"/>
    <lineage>
        <taxon>Bacteria</taxon>
        <taxon>Bacillati</taxon>
        <taxon>Cyanobacteriota</taxon>
        <taxon>Cyanophyceae</taxon>
        <taxon>Oscillatoriophycideae</taxon>
        <taxon>Oscillatoriales</taxon>
        <taxon>Microcoleaceae</taxon>
        <taxon>Plectonema</taxon>
    </lineage>
</organism>